<protein>
    <submittedName>
        <fullName evidence="1">Uncharacterized protein</fullName>
    </submittedName>
</protein>
<gene>
    <name evidence="1" type="ORF">LRLP16767_LRPG3B_00315</name>
</gene>
<accession>A0A0U5JIX5</accession>
<sequence>MVACVCILHITKKTLCCENAPCTKILKHIHYITRGVGTVNSVFEKYDRKKSCDKAQAWLEEYWYWRDEAQKKKITLGSPSFDGQPKARTYYPDRRIIDWTNAQNEWKRRELVIKYIASKGDDHELYALILDNRFVHHHRSVTQVRMDLNIAERTFNRMQEKALWEAARIIPADVLVEK</sequence>
<proteinExistence type="predicted"/>
<evidence type="ECO:0000313" key="1">
    <source>
        <dbReference type="EMBL" id="CUR36523.1"/>
    </source>
</evidence>
<reference evidence="1" key="1">
    <citation type="submission" date="2015-10" db="EMBL/GenBank/DDBJ databases">
        <authorList>
            <person name="Gilbert D.G."/>
        </authorList>
    </citation>
    <scope>NUCLEOTIDE SEQUENCE</scope>
    <source>
        <strain evidence="1">Pg-3b</strain>
    </source>
</reference>
<dbReference type="EMBL" id="LN887216">
    <property type="protein sequence ID" value="CUR36523.1"/>
    <property type="molecule type" value="Genomic_DNA"/>
</dbReference>
<name>A0A0U5JIX5_LIMRT</name>
<organism evidence="1">
    <name type="scientific">Limosilactobacillus reuteri</name>
    <name type="common">Lactobacillus reuteri</name>
    <dbReference type="NCBI Taxonomy" id="1598"/>
    <lineage>
        <taxon>Bacteria</taxon>
        <taxon>Bacillati</taxon>
        <taxon>Bacillota</taxon>
        <taxon>Bacilli</taxon>
        <taxon>Lactobacillales</taxon>
        <taxon>Lactobacillaceae</taxon>
        <taxon>Limosilactobacillus</taxon>
    </lineage>
</organism>
<dbReference type="AlphaFoldDB" id="A0A0U5JIX5"/>